<name>A0A1R0GRI0_9FUNG</name>
<accession>A0A1R0GRI0</accession>
<feature type="region of interest" description="Disordered" evidence="1">
    <location>
        <begin position="728"/>
        <end position="785"/>
    </location>
</feature>
<feature type="compositionally biased region" description="Basic and acidic residues" evidence="1">
    <location>
        <begin position="948"/>
        <end position="965"/>
    </location>
</feature>
<feature type="region of interest" description="Disordered" evidence="1">
    <location>
        <begin position="383"/>
        <end position="463"/>
    </location>
</feature>
<feature type="compositionally biased region" description="Basic and acidic residues" evidence="1">
    <location>
        <begin position="737"/>
        <end position="760"/>
    </location>
</feature>
<evidence type="ECO:0000313" key="2">
    <source>
        <dbReference type="EMBL" id="OLY79485.1"/>
    </source>
</evidence>
<feature type="region of interest" description="Disordered" evidence="1">
    <location>
        <begin position="948"/>
        <end position="978"/>
    </location>
</feature>
<evidence type="ECO:0000256" key="1">
    <source>
        <dbReference type="SAM" id="MobiDB-lite"/>
    </source>
</evidence>
<feature type="compositionally biased region" description="Basic and acidic residues" evidence="1">
    <location>
        <begin position="635"/>
        <end position="650"/>
    </location>
</feature>
<reference evidence="2 3" key="1">
    <citation type="journal article" date="2016" name="Mol. Biol. Evol.">
        <title>Genome-Wide Survey of Gut Fungi (Harpellales) Reveals the First Horizontally Transferred Ubiquitin Gene from a Mosquito Host.</title>
        <authorList>
            <person name="Wang Y."/>
            <person name="White M.M."/>
            <person name="Kvist S."/>
            <person name="Moncalvo J.M."/>
        </authorList>
    </citation>
    <scope>NUCLEOTIDE SEQUENCE [LARGE SCALE GENOMIC DNA]</scope>
    <source>
        <strain evidence="2 3">ALG-7-W6</strain>
    </source>
</reference>
<evidence type="ECO:0000313" key="3">
    <source>
        <dbReference type="Proteomes" id="UP000187455"/>
    </source>
</evidence>
<feature type="compositionally biased region" description="Polar residues" evidence="1">
    <location>
        <begin position="406"/>
        <end position="463"/>
    </location>
</feature>
<dbReference type="STRING" id="133383.A0A1R0GRI0"/>
<feature type="compositionally biased region" description="Low complexity" evidence="1">
    <location>
        <begin position="1249"/>
        <end position="1261"/>
    </location>
</feature>
<comment type="caution">
    <text evidence="2">The sequence shown here is derived from an EMBL/GenBank/DDBJ whole genome shotgun (WGS) entry which is preliminary data.</text>
</comment>
<dbReference type="Proteomes" id="UP000187455">
    <property type="component" value="Unassembled WGS sequence"/>
</dbReference>
<feature type="region of interest" description="Disordered" evidence="1">
    <location>
        <begin position="622"/>
        <end position="657"/>
    </location>
</feature>
<protein>
    <submittedName>
        <fullName evidence="2">Uncharacterized protein</fullName>
    </submittedName>
</protein>
<sequence>MVFTNPSNDSINNDTKEKFAEYLTGINNKRSTPIFSTSRLSPQHDINFYKTNGDINNVSLENYIKNRSDSEEISNKINRLENVSLSEIDGLDLKESSDVEFNQLSPIKSNLSRSSIVLNENDLDELELKLPSNNESLSIKALDSAGFPNQNSNSEILFSQNMDSQKDSILDISKNISDGLDEIDYGIEMNEADNEFEKKTHLVGSNDRILTAQKNVFSENDSNLLNGKSNHLQSVNMTSENPSSLKNGPSVLDVADLDSEFGPFIFSRTEVNSNPMSEKSVEDIISNNDIIKPISIPANFNEDSTPFVASNLDIEMDDESFGLSGEGYNKIKDTRSKLAGILDLPIVYSSAKKSGDSYKVSEVRKTERKNLENSNTKLVDVGVGTTPLGFSSERKQNESILLKKNPSGTNTPTNKPKLNPSLPGSNKSINSKTKLENYSSPKKSEINKNIQNSSENFNKSQDISKTPKSIRYTRDMINNIFNNTTTPTKVCEDYKSDEDKSESNHKKASDFGIVSMAESLIKYTHQSLNEENHQQQSLILSNSNYQKKIQQNSFHSDTKKHKTNASSKLNGVIDNFNSLNSEDFKNKDQDFKSISQNGKNYLNDSSNKLLRSNLQFEVENKNLKSENSNISNKNTRKETSSETRGARDVESGNPYRINDSNQIEEIAVLLQSRLENGISSLLELDRNSLLSEFAALKDGLNKTQENFSFLKNEIDKINLKSMSLNSETLQNSSLNQENRHDNSKNDQRSIDQSNHFEKINDNQGFEKNPQVSNIDPNFSMQSSSGITNNSTMVANKVEQVLESYLYELNRVVNENKTNNYLLKTLSSDIKAQKSIEAFGKKKSDFKDSNYQSSLGNFEKISPNDSNPLISHRDNGNKYSSRIYSVPESYKSSSSHVVLNQHEYISKNTKSLHSLNTKLQSFNQVLNGSAAVIDNSLIFKNVENDVDYRDDNSHISENLKEGERQPGKGSGDPLKPDLNSEPEYLMSTFKVVHDSDPISFHEKLLLASVSPMKNICPVCFSGINIKRGNEISNSEDGKISGISKNSQDSNIFSREISPSKIPADEPTEPVETFNNHYGDGFFSLKYNSTDLDSNSHRESGFEKSVNDRGFIKSNRVSERFPSKKIIKDKTSNISNLQEKHSPYRVEEMQGKWQSWFRNSDPELQPIESSLIGFNYSINSISTKIHSRESSRSITFSRFQSSSTKILDDGFDSEIEEFNNLSLKHPKSENSINHLKENPKSLSRQDFITEKNNGTNIKNNSSKNKSEASRLVIKLMREELSNLHRKQTELNKRLESLNPSIYKENMARRELSRRIRRISGLIDIKSEEIAILSSLY</sequence>
<gene>
    <name evidence="2" type="ORF">AYI68_g6441</name>
</gene>
<proteinExistence type="predicted"/>
<organism evidence="2 3">
    <name type="scientific">Smittium mucronatum</name>
    <dbReference type="NCBI Taxonomy" id="133383"/>
    <lineage>
        <taxon>Eukaryota</taxon>
        <taxon>Fungi</taxon>
        <taxon>Fungi incertae sedis</taxon>
        <taxon>Zoopagomycota</taxon>
        <taxon>Kickxellomycotina</taxon>
        <taxon>Harpellomycetes</taxon>
        <taxon>Harpellales</taxon>
        <taxon>Legeriomycetaceae</taxon>
        <taxon>Smittium</taxon>
    </lineage>
</organism>
<feature type="region of interest" description="Disordered" evidence="1">
    <location>
        <begin position="1227"/>
        <end position="1263"/>
    </location>
</feature>
<dbReference type="OrthoDB" id="5600458at2759"/>
<keyword evidence="3" id="KW-1185">Reference proteome</keyword>
<dbReference type="EMBL" id="LSSL01004399">
    <property type="protein sequence ID" value="OLY79485.1"/>
    <property type="molecule type" value="Genomic_DNA"/>
</dbReference>
<feature type="compositionally biased region" description="Polar residues" evidence="1">
    <location>
        <begin position="761"/>
        <end position="785"/>
    </location>
</feature>